<reference evidence="7 8" key="1">
    <citation type="submission" date="2023-08" db="EMBL/GenBank/DDBJ databases">
        <title>Black Yeasts Isolated from many extreme environments.</title>
        <authorList>
            <person name="Coleine C."/>
            <person name="Stajich J.E."/>
            <person name="Selbmann L."/>
        </authorList>
    </citation>
    <scope>NUCLEOTIDE SEQUENCE [LARGE SCALE GENOMIC DNA]</scope>
    <source>
        <strain evidence="7 8">CCFEE 5885</strain>
    </source>
</reference>
<dbReference type="Pfam" id="PF24245">
    <property type="entry name" value="INO80F"/>
    <property type="match status" value="1"/>
</dbReference>
<feature type="compositionally biased region" description="Acidic residues" evidence="5">
    <location>
        <begin position="120"/>
        <end position="134"/>
    </location>
</feature>
<name>A0ABR0KCL9_9EURO</name>
<evidence type="ECO:0000313" key="8">
    <source>
        <dbReference type="Proteomes" id="UP001345013"/>
    </source>
</evidence>
<evidence type="ECO:0000256" key="3">
    <source>
        <dbReference type="PROSITE-ProRule" id="PRU00267"/>
    </source>
</evidence>
<feature type="region of interest" description="Disordered" evidence="5">
    <location>
        <begin position="191"/>
        <end position="292"/>
    </location>
</feature>
<feature type="region of interest" description="Disordered" evidence="5">
    <location>
        <begin position="1"/>
        <end position="28"/>
    </location>
</feature>
<feature type="coiled-coil region" evidence="4">
    <location>
        <begin position="35"/>
        <end position="62"/>
    </location>
</feature>
<feature type="compositionally biased region" description="Pro residues" evidence="5">
    <location>
        <begin position="272"/>
        <end position="286"/>
    </location>
</feature>
<dbReference type="EMBL" id="JAVRRG010000042">
    <property type="protein sequence ID" value="KAK5093505.1"/>
    <property type="molecule type" value="Genomic_DNA"/>
</dbReference>
<evidence type="ECO:0000256" key="1">
    <source>
        <dbReference type="ARBA" id="ARBA00004123"/>
    </source>
</evidence>
<feature type="compositionally biased region" description="Low complexity" evidence="5">
    <location>
        <begin position="248"/>
        <end position="260"/>
    </location>
</feature>
<protein>
    <recommendedName>
        <fullName evidence="6">HMG box domain-containing protein</fullName>
    </recommendedName>
</protein>
<keyword evidence="2 3" id="KW-0539">Nucleus</keyword>
<evidence type="ECO:0000313" key="7">
    <source>
        <dbReference type="EMBL" id="KAK5093505.1"/>
    </source>
</evidence>
<feature type="compositionally biased region" description="Polar residues" evidence="5">
    <location>
        <begin position="203"/>
        <end position="247"/>
    </location>
</feature>
<dbReference type="Gene3D" id="1.10.30.10">
    <property type="entry name" value="High mobility group box domain"/>
    <property type="match status" value="1"/>
</dbReference>
<feature type="domain" description="HMG box" evidence="6">
    <location>
        <begin position="280"/>
        <end position="346"/>
    </location>
</feature>
<feature type="DNA-binding region" description="HMG box" evidence="3">
    <location>
        <begin position="280"/>
        <end position="346"/>
    </location>
</feature>
<sequence>MDGAKSSPFPAASDVPLQRNPPLAPSQELAYRNKCIQLKKRLSEIENNNDMTRKRISAEKERVYKQRLLRSILLNQLREIMETPGRKFKPEELERMGIAINGSADEEEHVHGRSRPEGEVLLDDSSEDSDEDPEPSDRPTRTRRQNNNYRGETIMNPRIEPNPSMYQQPGLPAIAPAQPYSPAAAREPLLTSSFQTPVPAAGSPQQYSAVHQSTFIPDTRYAQTQSSPSHTAQPTPGQILANPNPTRSLSQSQVSQSQPQEANGIHYHRDPAPPPSLAQPVRPSPPYNQFCDHMRPQLEADNYPREQIQARIDEEWRKLSSENRALWDDRYNDQMRDYEQQMDDWKRAQRRFGDVTPVGGRGSGFR</sequence>
<organism evidence="7 8">
    <name type="scientific">Lithohypha guttulata</name>
    <dbReference type="NCBI Taxonomy" id="1690604"/>
    <lineage>
        <taxon>Eukaryota</taxon>
        <taxon>Fungi</taxon>
        <taxon>Dikarya</taxon>
        <taxon>Ascomycota</taxon>
        <taxon>Pezizomycotina</taxon>
        <taxon>Eurotiomycetes</taxon>
        <taxon>Chaetothyriomycetidae</taxon>
        <taxon>Chaetothyriales</taxon>
        <taxon>Trichomeriaceae</taxon>
        <taxon>Lithohypha</taxon>
    </lineage>
</organism>
<keyword evidence="8" id="KW-1185">Reference proteome</keyword>
<dbReference type="Pfam" id="PF00505">
    <property type="entry name" value="HMG_box"/>
    <property type="match status" value="1"/>
</dbReference>
<evidence type="ECO:0000256" key="5">
    <source>
        <dbReference type="SAM" id="MobiDB-lite"/>
    </source>
</evidence>
<comment type="caution">
    <text evidence="7">The sequence shown here is derived from an EMBL/GenBank/DDBJ whole genome shotgun (WGS) entry which is preliminary data.</text>
</comment>
<dbReference type="Proteomes" id="UP001345013">
    <property type="component" value="Unassembled WGS sequence"/>
</dbReference>
<evidence type="ECO:0000256" key="2">
    <source>
        <dbReference type="ARBA" id="ARBA00023242"/>
    </source>
</evidence>
<proteinExistence type="predicted"/>
<feature type="region of interest" description="Disordered" evidence="5">
    <location>
        <begin position="101"/>
        <end position="178"/>
    </location>
</feature>
<evidence type="ECO:0000256" key="4">
    <source>
        <dbReference type="SAM" id="Coils"/>
    </source>
</evidence>
<dbReference type="SMART" id="SM00398">
    <property type="entry name" value="HMG"/>
    <property type="match status" value="1"/>
</dbReference>
<comment type="subcellular location">
    <subcellularLocation>
        <location evidence="1">Nucleus</location>
    </subcellularLocation>
</comment>
<dbReference type="PROSITE" id="PS50118">
    <property type="entry name" value="HMG_BOX_2"/>
    <property type="match status" value="1"/>
</dbReference>
<dbReference type="InterPro" id="IPR036910">
    <property type="entry name" value="HMG_box_dom_sf"/>
</dbReference>
<dbReference type="InterPro" id="IPR056513">
    <property type="entry name" value="INO80F"/>
</dbReference>
<evidence type="ECO:0000259" key="6">
    <source>
        <dbReference type="PROSITE" id="PS50118"/>
    </source>
</evidence>
<accession>A0ABR0KCL9</accession>
<dbReference type="SUPFAM" id="SSF47095">
    <property type="entry name" value="HMG-box"/>
    <property type="match status" value="1"/>
</dbReference>
<gene>
    <name evidence="7" type="ORF">LTR24_004216</name>
</gene>
<keyword evidence="4" id="KW-0175">Coiled coil</keyword>
<dbReference type="InterPro" id="IPR009071">
    <property type="entry name" value="HMG_box_dom"/>
</dbReference>
<keyword evidence="3" id="KW-0238">DNA-binding</keyword>
<feature type="compositionally biased region" description="Basic and acidic residues" evidence="5">
    <location>
        <begin position="108"/>
        <end position="118"/>
    </location>
</feature>